<dbReference type="GO" id="GO:0016787">
    <property type="term" value="F:hydrolase activity"/>
    <property type="evidence" value="ECO:0007669"/>
    <property type="project" value="UniProtKB-KW"/>
</dbReference>
<reference evidence="2" key="1">
    <citation type="submission" date="2016-08" db="EMBL/GenBank/DDBJ databases">
        <authorList>
            <person name="Seilhamer J.J."/>
        </authorList>
    </citation>
    <scope>NUCLEOTIDE SEQUENCE</scope>
    <source>
        <strain evidence="2">86</strain>
    </source>
</reference>
<dbReference type="EMBL" id="FMJE01000007">
    <property type="protein sequence ID" value="SCM83484.1"/>
    <property type="molecule type" value="Genomic_DNA"/>
</dbReference>
<dbReference type="Pfam" id="PF00561">
    <property type="entry name" value="Abhydrolase_1"/>
    <property type="match status" value="1"/>
</dbReference>
<dbReference type="SUPFAM" id="SSF53474">
    <property type="entry name" value="alpha/beta-Hydrolases"/>
    <property type="match status" value="1"/>
</dbReference>
<dbReference type="RefSeq" id="WP_288185906.1">
    <property type="nucleotide sequence ID" value="NZ_LT608335.1"/>
</dbReference>
<dbReference type="InterPro" id="IPR029058">
    <property type="entry name" value="AB_hydrolase_fold"/>
</dbReference>
<evidence type="ECO:0000259" key="1">
    <source>
        <dbReference type="Pfam" id="PF00561"/>
    </source>
</evidence>
<dbReference type="PANTHER" id="PTHR43798">
    <property type="entry name" value="MONOACYLGLYCEROL LIPASE"/>
    <property type="match status" value="1"/>
</dbReference>
<dbReference type="Gene3D" id="3.40.50.1820">
    <property type="entry name" value="alpha/beta hydrolase"/>
    <property type="match status" value="1"/>
</dbReference>
<feature type="domain" description="AB hydrolase-1" evidence="1">
    <location>
        <begin position="23"/>
        <end position="130"/>
    </location>
</feature>
<organism evidence="2">
    <name type="scientific">uncultured Sporomusa sp</name>
    <dbReference type="NCBI Taxonomy" id="307249"/>
    <lineage>
        <taxon>Bacteria</taxon>
        <taxon>Bacillati</taxon>
        <taxon>Bacillota</taxon>
        <taxon>Negativicutes</taxon>
        <taxon>Selenomonadales</taxon>
        <taxon>Sporomusaceae</taxon>
        <taxon>Sporomusa</taxon>
        <taxon>environmental samples</taxon>
    </lineage>
</organism>
<gene>
    <name evidence="2" type="ORF">KL86SPO_70342</name>
</gene>
<dbReference type="PANTHER" id="PTHR43798:SF33">
    <property type="entry name" value="HYDROLASE, PUTATIVE (AFU_ORTHOLOGUE AFUA_2G14860)-RELATED"/>
    <property type="match status" value="1"/>
</dbReference>
<proteinExistence type="predicted"/>
<protein>
    <submittedName>
        <fullName evidence="2">Alpha/beta hydrolase family protein</fullName>
    </submittedName>
</protein>
<accession>A0A212M0Y9</accession>
<dbReference type="InterPro" id="IPR050266">
    <property type="entry name" value="AB_hydrolase_sf"/>
</dbReference>
<sequence length="290" mass="32298">MRNLVNIGNKNIEVMLTGEGQCICILPGMASSMDEWEIVVNGLAKQAKVIVFHRAGCGKSELGEEKKNTNSTVNDLYKLLGNLDIHDPVILVGHSYGGLCVQHFAISHPNYVSAVILVEANSTEMHLLNDAIGSNQNKHMIEIWRLWSKMEPAQINSKLSSQSVPDLTNFSVEARERILQFKINPKMYQAMAEEMEELENSAQAIRVAGSFPLIPLTVIGRDPDYSVRLLTEQGMPEQLAKKIEDVWQELITKQLDLSKNSKYIKAEQSGHGVHIDRPDIIINAVLSVIS</sequence>
<evidence type="ECO:0000313" key="2">
    <source>
        <dbReference type="EMBL" id="SCM83484.1"/>
    </source>
</evidence>
<dbReference type="GO" id="GO:0016020">
    <property type="term" value="C:membrane"/>
    <property type="evidence" value="ECO:0007669"/>
    <property type="project" value="TreeGrafter"/>
</dbReference>
<name>A0A212M0Y9_9FIRM</name>
<dbReference type="InterPro" id="IPR000073">
    <property type="entry name" value="AB_hydrolase_1"/>
</dbReference>
<dbReference type="AlphaFoldDB" id="A0A212M0Y9"/>
<keyword evidence="2" id="KW-0378">Hydrolase</keyword>